<dbReference type="GO" id="GO:1990281">
    <property type="term" value="C:efflux pump complex"/>
    <property type="evidence" value="ECO:0007669"/>
    <property type="project" value="TreeGrafter"/>
</dbReference>
<dbReference type="GO" id="GO:0015562">
    <property type="term" value="F:efflux transmembrane transporter activity"/>
    <property type="evidence" value="ECO:0007669"/>
    <property type="project" value="InterPro"/>
</dbReference>
<dbReference type="GO" id="GO:0015288">
    <property type="term" value="F:porin activity"/>
    <property type="evidence" value="ECO:0007669"/>
    <property type="project" value="TreeGrafter"/>
</dbReference>
<dbReference type="EMBL" id="QOHR01000003">
    <property type="protein sequence ID" value="REC58216.1"/>
    <property type="molecule type" value="Genomic_DNA"/>
</dbReference>
<dbReference type="InterPro" id="IPR051906">
    <property type="entry name" value="TolC-like"/>
</dbReference>
<comment type="caution">
    <text evidence="10">The sequence shown here is derived from an EMBL/GenBank/DDBJ whole genome shotgun (WGS) entry which is preliminary data.</text>
</comment>
<keyword evidence="8" id="KW-0175">Coiled coil</keyword>
<dbReference type="InterPro" id="IPR003423">
    <property type="entry name" value="OMP_efflux"/>
</dbReference>
<dbReference type="PROSITE" id="PS51257">
    <property type="entry name" value="PROKAR_LIPOPROTEIN"/>
    <property type="match status" value="1"/>
</dbReference>
<comment type="subcellular location">
    <subcellularLocation>
        <location evidence="1">Cell outer membrane</location>
    </subcellularLocation>
</comment>
<dbReference type="OrthoDB" id="9814637at2"/>
<dbReference type="Proteomes" id="UP000257131">
    <property type="component" value="Unassembled WGS sequence"/>
</dbReference>
<protein>
    <recommendedName>
        <fullName evidence="12">TolC family protein</fullName>
    </recommendedName>
</protein>
<comment type="similarity">
    <text evidence="2">Belongs to the outer membrane factor (OMF) (TC 1.B.17) family.</text>
</comment>
<keyword evidence="7" id="KW-0998">Cell outer membrane</keyword>
<feature type="chain" id="PRO_5017784054" description="TolC family protein" evidence="9">
    <location>
        <begin position="19"/>
        <end position="443"/>
    </location>
</feature>
<evidence type="ECO:0000256" key="6">
    <source>
        <dbReference type="ARBA" id="ARBA00023136"/>
    </source>
</evidence>
<evidence type="ECO:0000256" key="7">
    <source>
        <dbReference type="ARBA" id="ARBA00023237"/>
    </source>
</evidence>
<evidence type="ECO:0000256" key="2">
    <source>
        <dbReference type="ARBA" id="ARBA00007613"/>
    </source>
</evidence>
<evidence type="ECO:0000256" key="4">
    <source>
        <dbReference type="ARBA" id="ARBA00022452"/>
    </source>
</evidence>
<evidence type="ECO:0000313" key="10">
    <source>
        <dbReference type="EMBL" id="REC58216.1"/>
    </source>
</evidence>
<evidence type="ECO:0000313" key="11">
    <source>
        <dbReference type="Proteomes" id="UP000257131"/>
    </source>
</evidence>
<evidence type="ECO:0000256" key="8">
    <source>
        <dbReference type="SAM" id="Coils"/>
    </source>
</evidence>
<evidence type="ECO:0000256" key="9">
    <source>
        <dbReference type="SAM" id="SignalP"/>
    </source>
</evidence>
<keyword evidence="11" id="KW-1185">Reference proteome</keyword>
<accession>A0A3D9BXV6</accession>
<reference evidence="10 11" key="1">
    <citation type="journal article" date="2017" name="Int. J. Syst. Evol. Microbiol.">
        <title>Rhodosalinus sediminis gen. nov., sp. nov., isolated from marine saltern.</title>
        <authorList>
            <person name="Guo L.Y."/>
            <person name="Ling S.K."/>
            <person name="Li C.M."/>
            <person name="Chen G.J."/>
            <person name="Du Z.J."/>
        </authorList>
    </citation>
    <scope>NUCLEOTIDE SEQUENCE [LARGE SCALE GENOMIC DNA]</scope>
    <source>
        <strain evidence="10 11">WDN1C137</strain>
    </source>
</reference>
<dbReference type="PANTHER" id="PTHR30026:SF22">
    <property type="entry name" value="OUTER MEMBRANE EFFLUX PROTEIN"/>
    <property type="match status" value="1"/>
</dbReference>
<keyword evidence="4" id="KW-1134">Transmembrane beta strand</keyword>
<keyword evidence="9" id="KW-0732">Signal</keyword>
<dbReference type="Pfam" id="PF02321">
    <property type="entry name" value="OEP"/>
    <property type="match status" value="2"/>
</dbReference>
<feature type="coiled-coil region" evidence="8">
    <location>
        <begin position="325"/>
        <end position="415"/>
    </location>
</feature>
<dbReference type="Gene3D" id="1.20.1600.10">
    <property type="entry name" value="Outer membrane efflux proteins (OEP)"/>
    <property type="match status" value="1"/>
</dbReference>
<sequence length="443" mass="46845">MSLRRAVALVMVALSAAACTDVPDLAPVSARLAPGTAGLGADRVPDDAAHTPFGRRIARAVRAAPALGRSLADLRAARAETAAADGALRPDVSLGLRTEARRVAGVTARDTAPVLRVSQLVYDAGAARADRTAARASVLQSRAQQIETAAQTTLAAVDTYQRLITSRRLSALAEEELRSLRRIAQRIEERAERGAASGAETLVARSRIASAETRRVEARARLDRAAAAYRRSFGAPPAHLPAPVPAPALPAAAGDAVAESPRLRAAAARLEAAEAELAAARARRAPAVKLDATGRRAPSGDGLDIGLDLSLKYSLDTRGARRAAVAAAEARRDAARADRDRLRREVREALAVVRSDQAAGTARIAAAREAVRAQEARVAAVRDQFRIGRSRLVDLLDARRDAIRARETLIRAEAERVLTDYAALALTGDILDVFDIDLPEAEP</sequence>
<feature type="signal peptide" evidence="9">
    <location>
        <begin position="1"/>
        <end position="18"/>
    </location>
</feature>
<keyword evidence="6" id="KW-0472">Membrane</keyword>
<dbReference type="SUPFAM" id="SSF56954">
    <property type="entry name" value="Outer membrane efflux proteins (OEP)"/>
    <property type="match status" value="1"/>
</dbReference>
<keyword evidence="5" id="KW-0812">Transmembrane</keyword>
<gene>
    <name evidence="10" type="ORF">DRV84_04070</name>
</gene>
<dbReference type="RefSeq" id="WP_115978599.1">
    <property type="nucleotide sequence ID" value="NZ_QOHR01000003.1"/>
</dbReference>
<dbReference type="GO" id="GO:0009279">
    <property type="term" value="C:cell outer membrane"/>
    <property type="evidence" value="ECO:0007669"/>
    <property type="project" value="UniProtKB-SubCell"/>
</dbReference>
<feature type="coiled-coil region" evidence="8">
    <location>
        <begin position="170"/>
        <end position="228"/>
    </location>
</feature>
<organism evidence="10 11">
    <name type="scientific">Rhodosalinus sediminis</name>
    <dbReference type="NCBI Taxonomy" id="1940533"/>
    <lineage>
        <taxon>Bacteria</taxon>
        <taxon>Pseudomonadati</taxon>
        <taxon>Pseudomonadota</taxon>
        <taxon>Alphaproteobacteria</taxon>
        <taxon>Rhodobacterales</taxon>
        <taxon>Paracoccaceae</taxon>
        <taxon>Rhodosalinus</taxon>
    </lineage>
</organism>
<evidence type="ECO:0008006" key="12">
    <source>
        <dbReference type="Google" id="ProtNLM"/>
    </source>
</evidence>
<evidence type="ECO:0000256" key="3">
    <source>
        <dbReference type="ARBA" id="ARBA00022448"/>
    </source>
</evidence>
<evidence type="ECO:0000256" key="5">
    <source>
        <dbReference type="ARBA" id="ARBA00022692"/>
    </source>
</evidence>
<dbReference type="PANTHER" id="PTHR30026">
    <property type="entry name" value="OUTER MEMBRANE PROTEIN TOLC"/>
    <property type="match status" value="1"/>
</dbReference>
<evidence type="ECO:0000256" key="1">
    <source>
        <dbReference type="ARBA" id="ARBA00004442"/>
    </source>
</evidence>
<proteinExistence type="inferred from homology"/>
<dbReference type="AlphaFoldDB" id="A0A3D9BXV6"/>
<keyword evidence="3" id="KW-0813">Transport</keyword>
<name>A0A3D9BXV6_9RHOB</name>